<dbReference type="SUPFAM" id="SSF56436">
    <property type="entry name" value="C-type lectin-like"/>
    <property type="match status" value="2"/>
</dbReference>
<evidence type="ECO:0000259" key="3">
    <source>
        <dbReference type="PROSITE" id="PS50041"/>
    </source>
</evidence>
<dbReference type="InterPro" id="IPR001304">
    <property type="entry name" value="C-type_lectin-like"/>
</dbReference>
<dbReference type="PROSITE" id="PS50041">
    <property type="entry name" value="C_TYPE_LECTIN_2"/>
    <property type="match status" value="1"/>
</dbReference>
<keyword evidence="4" id="KW-1185">Reference proteome</keyword>
<evidence type="ECO:0000313" key="5">
    <source>
        <dbReference type="RefSeq" id="XP_021573765.1"/>
    </source>
</evidence>
<dbReference type="GO" id="GO:0030246">
    <property type="term" value="F:carbohydrate binding"/>
    <property type="evidence" value="ECO:0007669"/>
    <property type="project" value="UniProtKB-KW"/>
</dbReference>
<dbReference type="InterPro" id="IPR018378">
    <property type="entry name" value="C-type_lectin_CS"/>
</dbReference>
<dbReference type="KEGG" id="csyr:103271631"/>
<keyword evidence="1" id="KW-0430">Lectin</keyword>
<protein>
    <submittedName>
        <fullName evidence="5">C-type mannose receptor 2-like</fullName>
    </submittedName>
</protein>
<sequence>VEELWIGLNDLKLQMSFEWSDGSLVSFTHWHPFEPNNFRDSLEDCVTIWGPEGRWNDSPCNQSLPSICKKAGQLSPGAAEDDHGCRKGWTWHSPSCYWLGEDQVAYAEARRLCTDHSSQLVTITNRYGKRGGA</sequence>
<keyword evidence="2" id="KW-1015">Disulfide bond</keyword>
<evidence type="ECO:0000256" key="1">
    <source>
        <dbReference type="ARBA" id="ARBA00022734"/>
    </source>
</evidence>
<accession>A0A3Q0EHN8</accession>
<dbReference type="PANTHER" id="PTHR22803">
    <property type="entry name" value="MANNOSE, PHOSPHOLIPASE, LECTIN RECEPTOR RELATED"/>
    <property type="match status" value="1"/>
</dbReference>
<dbReference type="InterPro" id="IPR050111">
    <property type="entry name" value="C-type_lectin/snaclec_domain"/>
</dbReference>
<organism evidence="4 5">
    <name type="scientific">Carlito syrichta</name>
    <name type="common">Philippine tarsier</name>
    <name type="synonym">Tarsius syrichta</name>
    <dbReference type="NCBI Taxonomy" id="1868482"/>
    <lineage>
        <taxon>Eukaryota</taxon>
        <taxon>Metazoa</taxon>
        <taxon>Chordata</taxon>
        <taxon>Craniata</taxon>
        <taxon>Vertebrata</taxon>
        <taxon>Euteleostomi</taxon>
        <taxon>Mammalia</taxon>
        <taxon>Eutheria</taxon>
        <taxon>Euarchontoglires</taxon>
        <taxon>Primates</taxon>
        <taxon>Haplorrhini</taxon>
        <taxon>Tarsiiformes</taxon>
        <taxon>Tarsiidae</taxon>
        <taxon>Carlito</taxon>
    </lineage>
</organism>
<dbReference type="RefSeq" id="XP_021573765.1">
    <property type="nucleotide sequence ID" value="XM_021718090.1"/>
</dbReference>
<dbReference type="InterPro" id="IPR016186">
    <property type="entry name" value="C-type_lectin-like/link_sf"/>
</dbReference>
<evidence type="ECO:0000313" key="4">
    <source>
        <dbReference type="Proteomes" id="UP000189704"/>
    </source>
</evidence>
<feature type="non-terminal residue" evidence="5">
    <location>
        <position position="1"/>
    </location>
</feature>
<dbReference type="Pfam" id="PF00059">
    <property type="entry name" value="Lectin_C"/>
    <property type="match status" value="1"/>
</dbReference>
<dbReference type="AlphaFoldDB" id="A0A3Q0EHN8"/>
<dbReference type="InterPro" id="IPR016187">
    <property type="entry name" value="CTDL_fold"/>
</dbReference>
<reference evidence="5" key="1">
    <citation type="submission" date="2025-08" db="UniProtKB">
        <authorList>
            <consortium name="RefSeq"/>
        </authorList>
    </citation>
    <scope>IDENTIFICATION</scope>
</reference>
<gene>
    <name evidence="5" type="primary">LOC103271631</name>
</gene>
<name>A0A3Q0EHN8_CARSF</name>
<dbReference type="Gene3D" id="3.10.100.10">
    <property type="entry name" value="Mannose-Binding Protein A, subunit A"/>
    <property type="match status" value="2"/>
</dbReference>
<proteinExistence type="predicted"/>
<dbReference type="PROSITE" id="PS00615">
    <property type="entry name" value="C_TYPE_LECTIN_1"/>
    <property type="match status" value="1"/>
</dbReference>
<dbReference type="OrthoDB" id="5858677at2759"/>
<evidence type="ECO:0000256" key="2">
    <source>
        <dbReference type="ARBA" id="ARBA00023157"/>
    </source>
</evidence>
<dbReference type="Proteomes" id="UP000189704">
    <property type="component" value="Unplaced"/>
</dbReference>
<feature type="domain" description="C-type lectin" evidence="3">
    <location>
        <begin position="1"/>
        <end position="69"/>
    </location>
</feature>
<dbReference type="GeneID" id="103271631"/>